<comment type="caution">
    <text evidence="2">The sequence shown here is derived from an EMBL/GenBank/DDBJ whole genome shotgun (WGS) entry which is preliminary data.</text>
</comment>
<dbReference type="Proteomes" id="UP000243723">
    <property type="component" value="Unassembled WGS sequence"/>
</dbReference>
<dbReference type="EMBL" id="NHZQ01000419">
    <property type="protein sequence ID" value="PSK36752.1"/>
    <property type="molecule type" value="Genomic_DNA"/>
</dbReference>
<feature type="compositionally biased region" description="Basic and acidic residues" evidence="1">
    <location>
        <begin position="789"/>
        <end position="820"/>
    </location>
</feature>
<accession>A0A2P7YLC3</accession>
<keyword evidence="3" id="KW-1185">Reference proteome</keyword>
<gene>
    <name evidence="2" type="ORF">B9Z65_1935</name>
</gene>
<name>A0A2P7YLC3_9PEZI</name>
<sequence>MLFTTFTSPRRLALLAVLVLFSTLILFRNSEYREKISSYTFTGSRPIDADLDASQEGVSQKPVGQAPNDLVADQSGSSRQKHKHKNPGKVQVPNVDIPKPINYSEGPITPVKHLDFADLKKHIKDLTEWDTLKTQNHWPSWDAYKDTDYDPNRWEGFDWELGYFTRNGVKHLEEKDVKPEPYLPYPNYNTPEWKAQWRGDWAPCEGPRGKLLDESIEDIVMAYRSPAPGFPSPAVGSASVTGLDENVCFDRFHRYGPYGLGQTAMNVPQGWTRPEVRPDWSEKWWGQLQDQCLQKNKHRYAPESRIPMNLIPNKVEPENVDTLDETEAAQSRNTAFPKYQHRTALLIRTWEGYSYTENDLQAIRALVTELSLLSGGEYQVYLFVNVKEHDADIYNNPQKYQDVLRRVVPKELRDISLLWTETVVEEWYPKVGSWEVYWQQFMPLQWFSKTHPEFDYVWNWETDARYTGNHYHFLEKMAEFSRNMPRKNLWERNARFYLPEEHGNFASFLADTDGAIANATASGAIKPVWGPLPYNSEQHVVGPAPPVPYEEDNFSWGAGEEADLITLQPIWDPTDTEWSYRYKIWNFVPGKRPHFTQQDPGDDAYFHPDFAKVPRRVFINTVARFSKKMLHAMHLENRAGRSMQAEMWPATVALQHGLKAVYAPHPIWTDRKWPAWFLDATFNADNGSATGWGQKRDSPYNHDREAAFRGWSWYYSTGFPRIVYRRWLGWRAKDILGDVGGRNYEEGTVRASEDATGLEEQEKTFGGRGRMCLPGMLLHPVKKVKEDDGVAVDMKRASERDRERERQVGEEVKRAKEEKGWTWGEVNR</sequence>
<dbReference type="InterPro" id="IPR021822">
    <property type="entry name" value="DUF3405"/>
</dbReference>
<dbReference type="Pfam" id="PF11885">
    <property type="entry name" value="DUF3405"/>
    <property type="match status" value="1"/>
</dbReference>
<dbReference type="AlphaFoldDB" id="A0A2P7YLC3"/>
<dbReference type="OrthoDB" id="3353407at2759"/>
<feature type="region of interest" description="Disordered" evidence="1">
    <location>
        <begin position="53"/>
        <end position="96"/>
    </location>
</feature>
<evidence type="ECO:0000313" key="2">
    <source>
        <dbReference type="EMBL" id="PSK36752.1"/>
    </source>
</evidence>
<organism evidence="2 3">
    <name type="scientific">Elsinoe australis</name>
    <dbReference type="NCBI Taxonomy" id="40998"/>
    <lineage>
        <taxon>Eukaryota</taxon>
        <taxon>Fungi</taxon>
        <taxon>Dikarya</taxon>
        <taxon>Ascomycota</taxon>
        <taxon>Pezizomycotina</taxon>
        <taxon>Dothideomycetes</taxon>
        <taxon>Dothideomycetidae</taxon>
        <taxon>Myriangiales</taxon>
        <taxon>Elsinoaceae</taxon>
        <taxon>Elsinoe</taxon>
    </lineage>
</organism>
<dbReference type="PANTHER" id="PTHR36205:SF2">
    <property type="entry name" value="MAJOR FACILITATOR SUPERFAMILY TRANSPORTER"/>
    <property type="match status" value="1"/>
</dbReference>
<protein>
    <submittedName>
        <fullName evidence="2">Uncharacterized protein</fullName>
    </submittedName>
</protein>
<proteinExistence type="predicted"/>
<feature type="region of interest" description="Disordered" evidence="1">
    <location>
        <begin position="789"/>
        <end position="828"/>
    </location>
</feature>
<dbReference type="PANTHER" id="PTHR36205">
    <property type="entry name" value="CHROMOSOME 19, WHOLE GENOME SHOTGUN SEQUENCE"/>
    <property type="match status" value="1"/>
</dbReference>
<evidence type="ECO:0000313" key="3">
    <source>
        <dbReference type="Proteomes" id="UP000243723"/>
    </source>
</evidence>
<evidence type="ECO:0000256" key="1">
    <source>
        <dbReference type="SAM" id="MobiDB-lite"/>
    </source>
</evidence>
<reference evidence="2 3" key="1">
    <citation type="submission" date="2017-05" db="EMBL/GenBank/DDBJ databases">
        <title>Draft genome sequence of Elsinoe australis.</title>
        <authorList>
            <person name="Cheng Q."/>
        </authorList>
    </citation>
    <scope>NUCLEOTIDE SEQUENCE [LARGE SCALE GENOMIC DNA]</scope>
    <source>
        <strain evidence="2 3">NL1</strain>
    </source>
</reference>
<dbReference type="STRING" id="40998.A0A2P7YLC3"/>